<keyword evidence="2" id="KW-1185">Reference proteome</keyword>
<reference evidence="1 2" key="1">
    <citation type="journal article" date="2014" name="Int. J. Syst. Evol. Microbiol.">
        <title>Complete genome sequence of Corynebacterium casei LMG S-19264T (=DSM 44701T), isolated from a smear-ripened cheese.</title>
        <authorList>
            <consortium name="US DOE Joint Genome Institute (JGI-PGF)"/>
            <person name="Walter F."/>
            <person name="Albersmeier A."/>
            <person name="Kalinowski J."/>
            <person name="Ruckert C."/>
        </authorList>
    </citation>
    <scope>NUCLEOTIDE SEQUENCE [LARGE SCALE GENOMIC DNA]</scope>
    <source>
        <strain evidence="1 2">NBRC 112289</strain>
    </source>
</reference>
<name>A0AA37UD03_9MICO</name>
<evidence type="ECO:0000313" key="1">
    <source>
        <dbReference type="EMBL" id="GMA27079.1"/>
    </source>
</evidence>
<protein>
    <recommendedName>
        <fullName evidence="3">DUF3046 domain-containing protein</fullName>
    </recommendedName>
</protein>
<dbReference type="Pfam" id="PF11248">
    <property type="entry name" value="DUF3046"/>
    <property type="match status" value="1"/>
</dbReference>
<sequence length="73" mass="7819">MRLSEFQYAVEQEFGAYGAVLVRDLVLSALGGRTAEQAIAAGVPPRDVWLALCAAEDVPVSRRHGAGLPKPRN</sequence>
<evidence type="ECO:0008006" key="3">
    <source>
        <dbReference type="Google" id="ProtNLM"/>
    </source>
</evidence>
<accession>A0AA37UD03</accession>
<dbReference type="Proteomes" id="UP001157160">
    <property type="component" value="Unassembled WGS sequence"/>
</dbReference>
<comment type="caution">
    <text evidence="1">The sequence shown here is derived from an EMBL/GenBank/DDBJ whole genome shotgun (WGS) entry which is preliminary data.</text>
</comment>
<dbReference type="EMBL" id="BSUL01000001">
    <property type="protein sequence ID" value="GMA27079.1"/>
    <property type="molecule type" value="Genomic_DNA"/>
</dbReference>
<dbReference type="RefSeq" id="WP_284229355.1">
    <property type="nucleotide sequence ID" value="NZ_BSUL01000001.1"/>
</dbReference>
<dbReference type="AlphaFoldDB" id="A0AA37UD03"/>
<evidence type="ECO:0000313" key="2">
    <source>
        <dbReference type="Proteomes" id="UP001157160"/>
    </source>
</evidence>
<organism evidence="1 2">
    <name type="scientific">Arenivirga flava</name>
    <dbReference type="NCBI Taxonomy" id="1930060"/>
    <lineage>
        <taxon>Bacteria</taxon>
        <taxon>Bacillati</taxon>
        <taxon>Actinomycetota</taxon>
        <taxon>Actinomycetes</taxon>
        <taxon>Micrococcales</taxon>
        <taxon>Microbacteriaceae</taxon>
        <taxon>Arenivirga</taxon>
    </lineage>
</organism>
<gene>
    <name evidence="1" type="ORF">GCM10025874_03320</name>
</gene>
<proteinExistence type="predicted"/>
<dbReference type="InterPro" id="IPR021408">
    <property type="entry name" value="DUF3046"/>
</dbReference>